<evidence type="ECO:0000313" key="2">
    <source>
        <dbReference type="Proteomes" id="UP000494260"/>
    </source>
</evidence>
<dbReference type="AlphaFoldDB" id="A0A6P2TM00"/>
<proteinExistence type="predicted"/>
<name>A0A6P2TM00_BURL3</name>
<protein>
    <submittedName>
        <fullName evidence="1">Uncharacterized protein</fullName>
    </submittedName>
</protein>
<sequence length="77" mass="7981">MSGLFGGLVKVHLTGGGNLVGLVSILDRATVESGVRATVTLTTIEHESVILDLLDIESAESAFVEYRSAFAAAGFSI</sequence>
<evidence type="ECO:0000313" key="1">
    <source>
        <dbReference type="EMBL" id="VWC57447.1"/>
    </source>
</evidence>
<dbReference type="EMBL" id="CABVQH010000003">
    <property type="protein sequence ID" value="VWC57447.1"/>
    <property type="molecule type" value="Genomic_DNA"/>
</dbReference>
<gene>
    <name evidence="1" type="ORF">BLA18109_01028</name>
</gene>
<dbReference type="Proteomes" id="UP000494260">
    <property type="component" value="Unassembled WGS sequence"/>
</dbReference>
<reference evidence="1 2" key="1">
    <citation type="submission" date="2019-09" db="EMBL/GenBank/DDBJ databases">
        <authorList>
            <person name="Depoorter E."/>
        </authorList>
    </citation>
    <scope>NUCLEOTIDE SEQUENCE [LARGE SCALE GENOMIC DNA]</scope>
    <source>
        <strain evidence="1">R-18109</strain>
    </source>
</reference>
<organism evidence="1 2">
    <name type="scientific">Burkholderia lata (strain ATCC 17760 / DSM 23089 / LMG 22485 / NCIMB 9086 / R18194 / 383)</name>
    <dbReference type="NCBI Taxonomy" id="482957"/>
    <lineage>
        <taxon>Bacteria</taxon>
        <taxon>Pseudomonadati</taxon>
        <taxon>Pseudomonadota</taxon>
        <taxon>Betaproteobacteria</taxon>
        <taxon>Burkholderiales</taxon>
        <taxon>Burkholderiaceae</taxon>
        <taxon>Burkholderia</taxon>
        <taxon>Burkholderia cepacia complex</taxon>
    </lineage>
</organism>
<accession>A0A6P2TM00</accession>